<accession>A0A5C8Z2X4</accession>
<comment type="similarity">
    <text evidence="2">Belongs to the VirD4/TraG family.</text>
</comment>
<keyword evidence="4" id="KW-0812">Transmembrane</keyword>
<evidence type="ECO:0000313" key="8">
    <source>
        <dbReference type="EMBL" id="TXR52445.1"/>
    </source>
</evidence>
<evidence type="ECO:0000256" key="4">
    <source>
        <dbReference type="ARBA" id="ARBA00022692"/>
    </source>
</evidence>
<dbReference type="SUPFAM" id="SSF52540">
    <property type="entry name" value="P-loop containing nucleoside triphosphate hydrolases"/>
    <property type="match status" value="1"/>
</dbReference>
<keyword evidence="3" id="KW-1003">Cell membrane</keyword>
<dbReference type="InterPro" id="IPR027417">
    <property type="entry name" value="P-loop_NTPase"/>
</dbReference>
<feature type="compositionally biased region" description="Low complexity" evidence="7">
    <location>
        <begin position="518"/>
        <end position="529"/>
    </location>
</feature>
<name>A0A5C8Z2X4_9ACTN</name>
<evidence type="ECO:0000256" key="1">
    <source>
        <dbReference type="ARBA" id="ARBA00004651"/>
    </source>
</evidence>
<proteinExistence type="inferred from homology"/>
<dbReference type="Gene3D" id="3.40.50.300">
    <property type="entry name" value="P-loop containing nucleotide triphosphate hydrolases"/>
    <property type="match status" value="1"/>
</dbReference>
<dbReference type="CDD" id="cd01127">
    <property type="entry name" value="TrwB_TraG_TraD_VirD4"/>
    <property type="match status" value="2"/>
</dbReference>
<feature type="region of interest" description="Disordered" evidence="7">
    <location>
        <begin position="514"/>
        <end position="542"/>
    </location>
</feature>
<comment type="caution">
    <text evidence="8">The sequence shown here is derived from an EMBL/GenBank/DDBJ whole genome shotgun (WGS) entry which is preliminary data.</text>
</comment>
<evidence type="ECO:0000256" key="7">
    <source>
        <dbReference type="SAM" id="MobiDB-lite"/>
    </source>
</evidence>
<gene>
    <name evidence="8" type="ORF">FMM08_19820</name>
</gene>
<protein>
    <submittedName>
        <fullName evidence="8">Type IV secretory system conjugative DNA transfer family protein</fullName>
    </submittedName>
</protein>
<reference evidence="8 9" key="1">
    <citation type="submission" date="2019-07" db="EMBL/GenBank/DDBJ databases">
        <title>Quadrisphaera sp. strain DD2A genome sequencing and assembly.</title>
        <authorList>
            <person name="Kim I."/>
        </authorList>
    </citation>
    <scope>NUCLEOTIDE SEQUENCE [LARGE SCALE GENOMIC DNA]</scope>
    <source>
        <strain evidence="8 9">DD2A</strain>
    </source>
</reference>
<evidence type="ECO:0000256" key="5">
    <source>
        <dbReference type="ARBA" id="ARBA00022989"/>
    </source>
</evidence>
<organism evidence="8 9">
    <name type="scientific">Quadrisphaera setariae</name>
    <dbReference type="NCBI Taxonomy" id="2593304"/>
    <lineage>
        <taxon>Bacteria</taxon>
        <taxon>Bacillati</taxon>
        <taxon>Actinomycetota</taxon>
        <taxon>Actinomycetes</taxon>
        <taxon>Kineosporiales</taxon>
        <taxon>Kineosporiaceae</taxon>
        <taxon>Quadrisphaera</taxon>
    </lineage>
</organism>
<keyword evidence="9" id="KW-1185">Reference proteome</keyword>
<sequence length="572" mass="62814">MLLVAVGAKATRAVRESWASSDVITERLGAITPALQQEGRRWWSLDVQGMDWLGGLGLLVVVLLMIAYSRAGRQTERIGEEHGSAAWGGGRDIAPYAGRRGEPRLRFTATETLSLDTRTTRRNLNVLAVGGAGSRKTRSFVLPNLLSGNGVSFAATDPKGELYREAAEPLRAAGYDVRALNLVDLRSSSGFNPLAYIDRDQPEVGIAQLAATIVSNTESKGVDGKDAFWDRAERALLTSLTAYAYFMGEAARLAALADEAKSPGSVPPKGLGPASLIDVVELVKKLEASEDNEKHTSEVDEMMEVVRDLLDNWSDLPDMRPEESDHIRDGLHFAAGQYRIFQQGAGETKKGVIISLGVRLAVLDVPDVRRLLSHDELAIEQLGLNPGVLFCILPDTHQTFRFISALFWHSMFSVNVYAADHSPEGQLEVPIQCYLDEFANIGRIPDFPQVISTIRSRGISVAVILQTLGQLKALYRDEWEVIAGNCDSFLFLGGNDATTLDWLSKRLGRSTIKVEDTSQSSGRNSSSSRSLKKTHRDLMTPDELGRMNEEECIYLLRGVKPFKSRKVPIYVG</sequence>
<evidence type="ECO:0000256" key="3">
    <source>
        <dbReference type="ARBA" id="ARBA00022475"/>
    </source>
</evidence>
<evidence type="ECO:0000256" key="6">
    <source>
        <dbReference type="ARBA" id="ARBA00023136"/>
    </source>
</evidence>
<dbReference type="PANTHER" id="PTHR37937:SF1">
    <property type="entry name" value="CONJUGATIVE TRANSFER: DNA TRANSPORT"/>
    <property type="match status" value="1"/>
</dbReference>
<dbReference type="NCBIfam" id="NF045973">
    <property type="entry name" value="conju_CD1115"/>
    <property type="match status" value="1"/>
</dbReference>
<keyword evidence="5" id="KW-1133">Transmembrane helix</keyword>
<dbReference type="GO" id="GO:0005886">
    <property type="term" value="C:plasma membrane"/>
    <property type="evidence" value="ECO:0007669"/>
    <property type="project" value="UniProtKB-SubCell"/>
</dbReference>
<comment type="subcellular location">
    <subcellularLocation>
        <location evidence="1">Cell membrane</location>
        <topology evidence="1">Multi-pass membrane protein</topology>
    </subcellularLocation>
</comment>
<dbReference type="Pfam" id="PF02534">
    <property type="entry name" value="T4SS-DNA_transf"/>
    <property type="match status" value="1"/>
</dbReference>
<dbReference type="Proteomes" id="UP000321234">
    <property type="component" value="Unassembled WGS sequence"/>
</dbReference>
<dbReference type="PANTHER" id="PTHR37937">
    <property type="entry name" value="CONJUGATIVE TRANSFER: DNA TRANSPORT"/>
    <property type="match status" value="1"/>
</dbReference>
<dbReference type="OrthoDB" id="226701at2"/>
<dbReference type="InterPro" id="IPR003688">
    <property type="entry name" value="TraG/VirD4"/>
</dbReference>
<dbReference type="InterPro" id="IPR051539">
    <property type="entry name" value="T4SS-coupling_protein"/>
</dbReference>
<evidence type="ECO:0000313" key="9">
    <source>
        <dbReference type="Proteomes" id="UP000321234"/>
    </source>
</evidence>
<dbReference type="AlphaFoldDB" id="A0A5C8Z2X4"/>
<keyword evidence="6" id="KW-0472">Membrane</keyword>
<dbReference type="EMBL" id="VKAC01000014">
    <property type="protein sequence ID" value="TXR52445.1"/>
    <property type="molecule type" value="Genomic_DNA"/>
</dbReference>
<evidence type="ECO:0000256" key="2">
    <source>
        <dbReference type="ARBA" id="ARBA00008806"/>
    </source>
</evidence>
<dbReference type="RefSeq" id="WP_139713884.1">
    <property type="nucleotide sequence ID" value="NZ_VKAC01000014.1"/>
</dbReference>